<dbReference type="InterPro" id="IPR013196">
    <property type="entry name" value="HTH_11"/>
</dbReference>
<evidence type="ECO:0000313" key="4">
    <source>
        <dbReference type="Proteomes" id="UP000257067"/>
    </source>
</evidence>
<feature type="domain" description="Helix-turn-helix type 11" evidence="1">
    <location>
        <begin position="7"/>
        <end position="43"/>
    </location>
</feature>
<name>A0A3D8IWK6_9HELI</name>
<dbReference type="RefSeq" id="WP_104725133.1">
    <property type="nucleotide sequence ID" value="NZ_FZNE01000015.1"/>
</dbReference>
<dbReference type="InterPro" id="IPR036388">
    <property type="entry name" value="WH-like_DNA-bd_sf"/>
</dbReference>
<evidence type="ECO:0000259" key="1">
    <source>
        <dbReference type="Pfam" id="PF08279"/>
    </source>
</evidence>
<sequence>MNHSLQRLIQIIQRLYRGEKLKISKLAKEFQVSTKTIQRDLKERLKSSLLIKEGHSFFLSPKDRENSDDFILDFLYNLAPHYGDEFSYRLMQILSKYQAIKNDRLFLSLQTPTLTHKLNEILCIQNALKKQVQIKLLYKNTPLTHLSPVKIQAINGIWYLFALQNEKKLFLSLQEVSEVKLERKKFFISKEVQRRFESDFFETPKILISLFVYPQIAQEFQNKKFAQHQKIIQDKEGSLIIEFLSNNLEGVEQEILKHIPNVAVLEPQELKERIESKVKLYSSRCDLF</sequence>
<protein>
    <submittedName>
        <fullName evidence="3">WYL domain-containing protein</fullName>
    </submittedName>
</protein>
<dbReference type="GO" id="GO:0003700">
    <property type="term" value="F:DNA-binding transcription factor activity"/>
    <property type="evidence" value="ECO:0007669"/>
    <property type="project" value="InterPro"/>
</dbReference>
<dbReference type="InterPro" id="IPR057727">
    <property type="entry name" value="WCX_dom"/>
</dbReference>
<gene>
    <name evidence="3" type="ORF">CQA62_03920</name>
</gene>
<comment type="caution">
    <text evidence="3">The sequence shown here is derived from an EMBL/GenBank/DDBJ whole genome shotgun (WGS) entry which is preliminary data.</text>
</comment>
<proteinExistence type="predicted"/>
<dbReference type="Proteomes" id="UP000257067">
    <property type="component" value="Unassembled WGS sequence"/>
</dbReference>
<dbReference type="PANTHER" id="PTHR34580:SF1">
    <property type="entry name" value="PROTEIN PAFC"/>
    <property type="match status" value="1"/>
</dbReference>
<accession>A0A3D8IWK6</accession>
<dbReference type="AlphaFoldDB" id="A0A3D8IWK6"/>
<dbReference type="OrthoDB" id="5366209at2"/>
<evidence type="ECO:0000313" key="3">
    <source>
        <dbReference type="EMBL" id="RDU69295.1"/>
    </source>
</evidence>
<dbReference type="Pfam" id="PF25583">
    <property type="entry name" value="WCX"/>
    <property type="match status" value="1"/>
</dbReference>
<organism evidence="3 4">
    <name type="scientific">Helicobacter cholecystus</name>
    <dbReference type="NCBI Taxonomy" id="45498"/>
    <lineage>
        <taxon>Bacteria</taxon>
        <taxon>Pseudomonadati</taxon>
        <taxon>Campylobacterota</taxon>
        <taxon>Epsilonproteobacteria</taxon>
        <taxon>Campylobacterales</taxon>
        <taxon>Helicobacteraceae</taxon>
        <taxon>Helicobacter</taxon>
    </lineage>
</organism>
<evidence type="ECO:0000259" key="2">
    <source>
        <dbReference type="Pfam" id="PF25583"/>
    </source>
</evidence>
<feature type="domain" description="WCX" evidence="2">
    <location>
        <begin position="206"/>
        <end position="278"/>
    </location>
</feature>
<dbReference type="Gene3D" id="1.10.10.10">
    <property type="entry name" value="Winged helix-like DNA-binding domain superfamily/Winged helix DNA-binding domain"/>
    <property type="match status" value="1"/>
</dbReference>
<dbReference type="InterPro" id="IPR051534">
    <property type="entry name" value="CBASS_pafABC_assoc_protein"/>
</dbReference>
<dbReference type="EMBL" id="NXLU01000003">
    <property type="protein sequence ID" value="RDU69295.1"/>
    <property type="molecule type" value="Genomic_DNA"/>
</dbReference>
<dbReference type="PANTHER" id="PTHR34580">
    <property type="match status" value="1"/>
</dbReference>
<reference evidence="3 4" key="1">
    <citation type="submission" date="2018-04" db="EMBL/GenBank/DDBJ databases">
        <title>Novel Campyloabacter and Helicobacter Species and Strains.</title>
        <authorList>
            <person name="Mannion A.J."/>
            <person name="Shen Z."/>
            <person name="Fox J.G."/>
        </authorList>
    </citation>
    <scope>NUCLEOTIDE SEQUENCE [LARGE SCALE GENOMIC DNA]</scope>
    <source>
        <strain evidence="3 4">ATCC 700242</strain>
    </source>
</reference>
<keyword evidence="4" id="KW-1185">Reference proteome</keyword>
<dbReference type="Pfam" id="PF08279">
    <property type="entry name" value="HTH_11"/>
    <property type="match status" value="1"/>
</dbReference>
<dbReference type="PROSITE" id="PS52050">
    <property type="entry name" value="WYL"/>
    <property type="match status" value="1"/>
</dbReference>